<evidence type="ECO:0000313" key="15">
    <source>
        <dbReference type="EMBL" id="RLU17280.1"/>
    </source>
</evidence>
<accession>A0A026WCX2</accession>
<dbReference type="OMA" id="WLTEIAM"/>
<reference evidence="15" key="3">
    <citation type="submission" date="2018-07" db="EMBL/GenBank/DDBJ databases">
        <authorList>
            <person name="Mckenzie S.K."/>
            <person name="Kronauer D.J.C."/>
        </authorList>
    </citation>
    <scope>NUCLEOTIDE SEQUENCE</scope>
    <source>
        <strain evidence="15">Clonal line C1</strain>
    </source>
</reference>
<dbReference type="UniPathway" id="UPA00143"/>
<evidence type="ECO:0000259" key="13">
    <source>
        <dbReference type="PROSITE" id="PS51698"/>
    </source>
</evidence>
<evidence type="ECO:0000313" key="14">
    <source>
        <dbReference type="EMBL" id="EZA52894.1"/>
    </source>
</evidence>
<dbReference type="InterPro" id="IPR019474">
    <property type="entry name" value="Ub_conjug_fac_E4_core"/>
</dbReference>
<dbReference type="GO" id="GO:0000151">
    <property type="term" value="C:ubiquitin ligase complex"/>
    <property type="evidence" value="ECO:0007669"/>
    <property type="project" value="InterPro"/>
</dbReference>
<comment type="function">
    <text evidence="10">Ubiquitin-protein ligase that probably functions as an E3 ligase in conjunction with specific E1 and E2 ligases. May also function as an E4 ligase mediating the assembly of polyubiquitin chains on substrates ubiquitinated by another E3 ubiquitin ligase. Mediates 'Lys-48'-linked polyubiquitination of substrates.</text>
</comment>
<comment type="pathway">
    <text evidence="3">Protein modification; protein ubiquitination.</text>
</comment>
<dbReference type="OrthoDB" id="20295at2759"/>
<dbReference type="PANTHER" id="PTHR13931:SF16">
    <property type="entry name" value="UBIQUITIN CONJUGATION FACTOR E4 A"/>
    <property type="match status" value="1"/>
</dbReference>
<evidence type="ECO:0000256" key="3">
    <source>
        <dbReference type="ARBA" id="ARBA00004906"/>
    </source>
</evidence>
<dbReference type="GO" id="GO:0036503">
    <property type="term" value="P:ERAD pathway"/>
    <property type="evidence" value="ECO:0007669"/>
    <property type="project" value="InterPro"/>
</dbReference>
<organism evidence="14 16">
    <name type="scientific">Ooceraea biroi</name>
    <name type="common">Clonal raider ant</name>
    <name type="synonym">Cerapachys biroi</name>
    <dbReference type="NCBI Taxonomy" id="2015173"/>
    <lineage>
        <taxon>Eukaryota</taxon>
        <taxon>Metazoa</taxon>
        <taxon>Ecdysozoa</taxon>
        <taxon>Arthropoda</taxon>
        <taxon>Hexapoda</taxon>
        <taxon>Insecta</taxon>
        <taxon>Pterygota</taxon>
        <taxon>Neoptera</taxon>
        <taxon>Endopterygota</taxon>
        <taxon>Hymenoptera</taxon>
        <taxon>Apocrita</taxon>
        <taxon>Aculeata</taxon>
        <taxon>Formicoidea</taxon>
        <taxon>Formicidae</taxon>
        <taxon>Dorylinae</taxon>
        <taxon>Ooceraea</taxon>
    </lineage>
</organism>
<dbReference type="Proteomes" id="UP000053097">
    <property type="component" value="Unassembled WGS sequence"/>
</dbReference>
<dbReference type="Gene3D" id="3.30.40.10">
    <property type="entry name" value="Zinc/RING finger domain, C3HC4 (zinc finger)"/>
    <property type="match status" value="1"/>
</dbReference>
<evidence type="ECO:0000256" key="7">
    <source>
        <dbReference type="ARBA" id="ARBA00022679"/>
    </source>
</evidence>
<reference evidence="14 16" key="1">
    <citation type="journal article" date="2014" name="Curr. Biol.">
        <title>The genome of the clonal raider ant Cerapachys biroi.</title>
        <authorList>
            <person name="Oxley P.R."/>
            <person name="Ji L."/>
            <person name="Fetter-Pruneda I."/>
            <person name="McKenzie S.K."/>
            <person name="Li C."/>
            <person name="Hu H."/>
            <person name="Zhang G."/>
            <person name="Kronauer D.J."/>
        </authorList>
    </citation>
    <scope>NUCLEOTIDE SEQUENCE [LARGE SCALE GENOMIC DNA]</scope>
</reference>
<evidence type="ECO:0000256" key="1">
    <source>
        <dbReference type="ARBA" id="ARBA00000900"/>
    </source>
</evidence>
<evidence type="ECO:0000256" key="2">
    <source>
        <dbReference type="ARBA" id="ARBA00004496"/>
    </source>
</evidence>
<dbReference type="InterPro" id="IPR013083">
    <property type="entry name" value="Znf_RING/FYVE/PHD"/>
</dbReference>
<feature type="domain" description="U-box" evidence="13">
    <location>
        <begin position="954"/>
        <end position="1028"/>
    </location>
</feature>
<dbReference type="STRING" id="2015173.A0A026WCX2"/>
<reference evidence="15" key="2">
    <citation type="journal article" date="2018" name="Genome Res.">
        <title>The genomic architecture and molecular evolution of ant odorant receptors.</title>
        <authorList>
            <person name="McKenzie S.K."/>
            <person name="Kronauer D.J.C."/>
        </authorList>
    </citation>
    <scope>NUCLEOTIDE SEQUENCE [LARGE SCALE GENOMIC DNA]</scope>
    <source>
        <strain evidence="15">Clonal line C1</strain>
    </source>
</reference>
<dbReference type="CDD" id="cd16657">
    <property type="entry name" value="RING-Ubox_UBE4A"/>
    <property type="match status" value="1"/>
</dbReference>
<dbReference type="PROSITE" id="PS51698">
    <property type="entry name" value="U_BOX"/>
    <property type="match status" value="1"/>
</dbReference>
<keyword evidence="9" id="KW-0007">Acetylation</keyword>
<keyword evidence="8" id="KW-0833">Ubl conjugation pathway</keyword>
<evidence type="ECO:0000256" key="10">
    <source>
        <dbReference type="ARBA" id="ARBA00037624"/>
    </source>
</evidence>
<dbReference type="FunFam" id="3.30.40.10:FF:000055">
    <property type="entry name" value="Ubiquitin conjugation factor e4 a"/>
    <property type="match status" value="1"/>
</dbReference>
<sequence>MCDNIQGNPFAGLFSTDNDAVSFSTQHHAIVDESSNTNYVERSSDTVKEESKNTEPRSLDDKVDQLMARVFGLTLRRDRNNPPERSLVFIDADSIEHAVFERLMLPNPKPEWTCDNVSSNVDNHIVQMQVITYLYECYCRLKHYQSHSDLQSTVKNACQIVLRNTSTALQEPDLFQYQEVHNQFVTLFMDDGISKLELSSFLTGIVEELIMANGENVEDAVAKSFAPVLDIVHKDAAQSNLFTFRQQWFTLLHAFSTIEPLAKLLIRHSAPKNDQGCAYADTLLGALFNISCLPKTAKDPYDLFDKPLQQSNAVMESTIWLAMNSLSEALDKVFHSLLKCSMEIRHLTLRWLGNCLHVNANRGKLWNSHMEMGLLGVLCVSDGFMLNVSNVLLRLCQPFCIKLSDAKVPKIDPTYCSAEANDEAESLQRGIHMKGLSTETCLVPVPEGESRPVAEIFGFITECFFLTHRALDLGYRVVLDKLLRTNQDLVRIQRAYNDARTGGSSEVLELISQQMETEMIKYLSLKTSLLIPEMLERLARFHAMTAFWLVQVNLHVVNEEEAKRNFIPEPYTPVTFPLPKAVPITLRCIPEFVVENTIGFLCFLRRLSPNTFEEQGPSFLNPILTEIIVLMESQHRLYNPHLRARLAESLEALLPITDENDTPAAPSLGIFHREQLFLTHPHRQHVIVNLLHVFVSIEMTGQSVQFEQKFNYRRPMYIVMDYLWKLAEHRNKFIALAQEAEDNMEAVQPPLFLRFINLLMNDAVFLLDEALSNMAQLKQILQARENGEWNKLPPNEREQQAGYLQHIGMIARFDNILGRKTIQTIKMLTTEIKSIFCHPTMVDRITSMLNYLLLQLVGPNKKNLKVNDQKEYAFNPANLVLNICEIYINLSKSESFILAVSQDGRSYSTELFKLAENVLVRIGGVGILGDLNQFAKSVEKAANQKREEDEILAGAPDEFLDPIMSTVMTDPVILPSSRITIDRQTIARHLLSDQTDPFNRSPLTMDMIKPNVELQQKIQEWISQKKQEKISLNTVT</sequence>
<dbReference type="InterPro" id="IPR003613">
    <property type="entry name" value="Ubox_domain"/>
</dbReference>
<evidence type="ECO:0000256" key="5">
    <source>
        <dbReference type="ARBA" id="ARBA00012483"/>
    </source>
</evidence>
<dbReference type="GO" id="GO:0006511">
    <property type="term" value="P:ubiquitin-dependent protein catabolic process"/>
    <property type="evidence" value="ECO:0007669"/>
    <property type="project" value="InterPro"/>
</dbReference>
<dbReference type="AlphaFoldDB" id="A0A026WCX2"/>
<gene>
    <name evidence="15" type="ORF">DMN91_011349</name>
    <name evidence="14" type="ORF">X777_07719</name>
</gene>
<comment type="similarity">
    <text evidence="4">Belongs to the ubiquitin conjugation factor E4 family.</text>
</comment>
<keyword evidence="6" id="KW-0963">Cytoplasm</keyword>
<dbReference type="EC" id="2.3.2.27" evidence="5"/>
<feature type="compositionally biased region" description="Basic and acidic residues" evidence="12">
    <location>
        <begin position="42"/>
        <end position="59"/>
    </location>
</feature>
<dbReference type="Pfam" id="PF10408">
    <property type="entry name" value="Ufd2P_core"/>
    <property type="match status" value="1"/>
</dbReference>
<dbReference type="EMBL" id="QOIP01000011">
    <property type="protein sequence ID" value="RLU17280.1"/>
    <property type="molecule type" value="Genomic_DNA"/>
</dbReference>
<feature type="region of interest" description="Disordered" evidence="12">
    <location>
        <begin position="34"/>
        <end position="59"/>
    </location>
</feature>
<evidence type="ECO:0000256" key="9">
    <source>
        <dbReference type="ARBA" id="ARBA00022990"/>
    </source>
</evidence>
<evidence type="ECO:0000256" key="4">
    <source>
        <dbReference type="ARBA" id="ARBA00007434"/>
    </source>
</evidence>
<protein>
    <recommendedName>
        <fullName evidence="11">Ubiquitin conjugation factor E4 A</fullName>
        <ecNumber evidence="5">2.3.2.27</ecNumber>
    </recommendedName>
</protein>
<dbReference type="GO" id="GO:0034450">
    <property type="term" value="F:ubiquitin-ubiquitin ligase activity"/>
    <property type="evidence" value="ECO:0007669"/>
    <property type="project" value="InterPro"/>
</dbReference>
<dbReference type="GO" id="GO:0005737">
    <property type="term" value="C:cytoplasm"/>
    <property type="evidence" value="ECO:0007669"/>
    <property type="project" value="UniProtKB-SubCell"/>
</dbReference>
<evidence type="ECO:0000256" key="11">
    <source>
        <dbReference type="ARBA" id="ARBA00040077"/>
    </source>
</evidence>
<evidence type="ECO:0000256" key="8">
    <source>
        <dbReference type="ARBA" id="ARBA00022786"/>
    </source>
</evidence>
<dbReference type="SUPFAM" id="SSF57850">
    <property type="entry name" value="RING/U-box"/>
    <property type="match status" value="1"/>
</dbReference>
<name>A0A026WCX2_OOCBI</name>
<dbReference type="InterPro" id="IPR045132">
    <property type="entry name" value="UBE4"/>
</dbReference>
<comment type="catalytic activity">
    <reaction evidence="1">
        <text>S-ubiquitinyl-[E2 ubiquitin-conjugating enzyme]-L-cysteine + [acceptor protein]-L-lysine = [E2 ubiquitin-conjugating enzyme]-L-cysteine + N(6)-ubiquitinyl-[acceptor protein]-L-lysine.</text>
        <dbReference type="EC" id="2.3.2.27"/>
    </reaction>
</comment>
<dbReference type="GO" id="GO:0000209">
    <property type="term" value="P:protein polyubiquitination"/>
    <property type="evidence" value="ECO:0007669"/>
    <property type="project" value="TreeGrafter"/>
</dbReference>
<dbReference type="PANTHER" id="PTHR13931">
    <property type="entry name" value="UBIQUITINATION FACTOR E4"/>
    <property type="match status" value="1"/>
</dbReference>
<evidence type="ECO:0000256" key="6">
    <source>
        <dbReference type="ARBA" id="ARBA00022490"/>
    </source>
</evidence>
<proteinExistence type="inferred from homology"/>
<keyword evidence="16" id="KW-1185">Reference proteome</keyword>
<evidence type="ECO:0000256" key="12">
    <source>
        <dbReference type="SAM" id="MobiDB-lite"/>
    </source>
</evidence>
<dbReference type="SMART" id="SM00504">
    <property type="entry name" value="Ubox"/>
    <property type="match status" value="1"/>
</dbReference>
<dbReference type="Pfam" id="PF04564">
    <property type="entry name" value="U-box"/>
    <property type="match status" value="1"/>
</dbReference>
<dbReference type="GO" id="GO:0005634">
    <property type="term" value="C:nucleus"/>
    <property type="evidence" value="ECO:0007669"/>
    <property type="project" value="TreeGrafter"/>
</dbReference>
<dbReference type="EMBL" id="KK107309">
    <property type="protein sequence ID" value="EZA52894.1"/>
    <property type="molecule type" value="Genomic_DNA"/>
</dbReference>
<dbReference type="Proteomes" id="UP000279307">
    <property type="component" value="Chromosome 11"/>
</dbReference>
<evidence type="ECO:0000313" key="16">
    <source>
        <dbReference type="Proteomes" id="UP000053097"/>
    </source>
</evidence>
<comment type="subcellular location">
    <subcellularLocation>
        <location evidence="2">Cytoplasm</location>
    </subcellularLocation>
</comment>
<keyword evidence="7" id="KW-0808">Transferase</keyword>